<keyword evidence="6 10" id="KW-0418">Kinase</keyword>
<feature type="region of interest" description="Disordered" evidence="11">
    <location>
        <begin position="489"/>
        <end position="539"/>
    </location>
</feature>
<dbReference type="NCBIfam" id="NF000756">
    <property type="entry name" value="PRK00047.1"/>
    <property type="match status" value="1"/>
</dbReference>
<dbReference type="InParanoid" id="A0A066VHN4"/>
<dbReference type="GO" id="GO:0019563">
    <property type="term" value="P:glycerol catabolic process"/>
    <property type="evidence" value="ECO:0007669"/>
    <property type="project" value="UniProtKB-UniPathway"/>
</dbReference>
<evidence type="ECO:0000256" key="5">
    <source>
        <dbReference type="ARBA" id="ARBA00022741"/>
    </source>
</evidence>
<dbReference type="RefSeq" id="XP_013241648.1">
    <property type="nucleotide sequence ID" value="XM_013386194.1"/>
</dbReference>
<keyword evidence="5" id="KW-0547">Nucleotide-binding</keyword>
<accession>A0A066VHN4</accession>
<feature type="domain" description="Carbohydrate kinase FGGY N-terminal" evidence="12">
    <location>
        <begin position="6"/>
        <end position="260"/>
    </location>
</feature>
<keyword evidence="8" id="KW-0067">ATP-binding</keyword>
<dbReference type="Pfam" id="PF00370">
    <property type="entry name" value="FGGY_N"/>
    <property type="match status" value="1"/>
</dbReference>
<dbReference type="CDD" id="cd07792">
    <property type="entry name" value="ASKHA_NBD_FGGY_GK1-3-like"/>
    <property type="match status" value="1"/>
</dbReference>
<evidence type="ECO:0000256" key="8">
    <source>
        <dbReference type="ARBA" id="ARBA00022840"/>
    </source>
</evidence>
<evidence type="ECO:0000256" key="11">
    <source>
        <dbReference type="SAM" id="MobiDB-lite"/>
    </source>
</evidence>
<dbReference type="STRING" id="1037660.A0A066VHN4"/>
<name>A0A066VHN4_TILAU</name>
<dbReference type="InterPro" id="IPR042018">
    <property type="entry name" value="GK1-3_metazoan-type"/>
</dbReference>
<dbReference type="PIRSF" id="PIRSF000538">
    <property type="entry name" value="GlpK"/>
    <property type="match status" value="1"/>
</dbReference>
<gene>
    <name evidence="14" type="ORF">K437DRAFT_178913</name>
</gene>
<proteinExistence type="inferred from homology"/>
<dbReference type="GO" id="GO:0046167">
    <property type="term" value="P:glycerol-3-phosphate biosynthetic process"/>
    <property type="evidence" value="ECO:0007669"/>
    <property type="project" value="TreeGrafter"/>
</dbReference>
<evidence type="ECO:0000256" key="2">
    <source>
        <dbReference type="ARBA" id="ARBA00009156"/>
    </source>
</evidence>
<dbReference type="UniPathway" id="UPA00618">
    <property type="reaction ID" value="UER00672"/>
</dbReference>
<dbReference type="PANTHER" id="PTHR10196:SF69">
    <property type="entry name" value="GLYCEROL KINASE"/>
    <property type="match status" value="1"/>
</dbReference>
<dbReference type="OMA" id="HKTDATN"/>
<feature type="domain" description="Carbohydrate kinase FGGY C-terminal" evidence="13">
    <location>
        <begin position="270"/>
        <end position="460"/>
    </location>
</feature>
<dbReference type="InterPro" id="IPR005999">
    <property type="entry name" value="Glycerol_kin"/>
</dbReference>
<evidence type="ECO:0000256" key="9">
    <source>
        <dbReference type="ARBA" id="ARBA00043149"/>
    </source>
</evidence>
<dbReference type="InterPro" id="IPR018485">
    <property type="entry name" value="FGGY_C"/>
</dbReference>
<dbReference type="Gene3D" id="3.30.420.40">
    <property type="match status" value="2"/>
</dbReference>
<keyword evidence="15" id="KW-1185">Reference proteome</keyword>
<dbReference type="AlphaFoldDB" id="A0A066VHN4"/>
<dbReference type="Proteomes" id="UP000027361">
    <property type="component" value="Unassembled WGS sequence"/>
</dbReference>
<comment type="caution">
    <text evidence="14">The sequence shown here is derived from an EMBL/GenBank/DDBJ whole genome shotgun (WGS) entry which is preliminary data.</text>
</comment>
<comment type="pathway">
    <text evidence="1">Polyol metabolism; glycerol degradation via glycerol kinase pathway; sn-glycerol 3-phosphate from glycerol: step 1/1.</text>
</comment>
<keyword evidence="7" id="KW-0319">Glycerol metabolism</keyword>
<evidence type="ECO:0000256" key="1">
    <source>
        <dbReference type="ARBA" id="ARBA00005190"/>
    </source>
</evidence>
<evidence type="ECO:0000256" key="10">
    <source>
        <dbReference type="RuleBase" id="RU003733"/>
    </source>
</evidence>
<evidence type="ECO:0000259" key="13">
    <source>
        <dbReference type="Pfam" id="PF02782"/>
    </source>
</evidence>
<evidence type="ECO:0000256" key="3">
    <source>
        <dbReference type="ARBA" id="ARBA00012099"/>
    </source>
</evidence>
<dbReference type="Pfam" id="PF02782">
    <property type="entry name" value="FGGY_C"/>
    <property type="match status" value="1"/>
</dbReference>
<dbReference type="EC" id="2.7.1.30" evidence="3"/>
<dbReference type="SUPFAM" id="SSF53067">
    <property type="entry name" value="Actin-like ATPase domain"/>
    <property type="match status" value="2"/>
</dbReference>
<dbReference type="InterPro" id="IPR000577">
    <property type="entry name" value="Carb_kinase_FGGY"/>
</dbReference>
<evidence type="ECO:0000259" key="12">
    <source>
        <dbReference type="Pfam" id="PF00370"/>
    </source>
</evidence>
<evidence type="ECO:0000256" key="4">
    <source>
        <dbReference type="ARBA" id="ARBA00022679"/>
    </source>
</evidence>
<dbReference type="InterPro" id="IPR018484">
    <property type="entry name" value="FGGY_N"/>
</dbReference>
<dbReference type="FunFam" id="3.30.420.40:FF:000108">
    <property type="entry name" value="Glycerol kinase, glycosomal"/>
    <property type="match status" value="1"/>
</dbReference>
<organism evidence="14 15">
    <name type="scientific">Tilletiaria anomala (strain ATCC 24038 / CBS 436.72 / UBC 951)</name>
    <dbReference type="NCBI Taxonomy" id="1037660"/>
    <lineage>
        <taxon>Eukaryota</taxon>
        <taxon>Fungi</taxon>
        <taxon>Dikarya</taxon>
        <taxon>Basidiomycota</taxon>
        <taxon>Ustilaginomycotina</taxon>
        <taxon>Exobasidiomycetes</taxon>
        <taxon>Georgefischeriales</taxon>
        <taxon>Tilletiariaceae</taxon>
        <taxon>Tilletiaria</taxon>
    </lineage>
</organism>
<dbReference type="EMBL" id="JMSN01000082">
    <property type="protein sequence ID" value="KDN41237.1"/>
    <property type="molecule type" value="Genomic_DNA"/>
</dbReference>
<keyword evidence="4 10" id="KW-0808">Transferase</keyword>
<dbReference type="InterPro" id="IPR043129">
    <property type="entry name" value="ATPase_NBD"/>
</dbReference>
<evidence type="ECO:0000256" key="6">
    <source>
        <dbReference type="ARBA" id="ARBA00022777"/>
    </source>
</evidence>
<dbReference type="PANTHER" id="PTHR10196">
    <property type="entry name" value="SUGAR KINASE"/>
    <property type="match status" value="1"/>
</dbReference>
<dbReference type="OrthoDB" id="5422795at2759"/>
<dbReference type="GeneID" id="25261886"/>
<evidence type="ECO:0000313" key="15">
    <source>
        <dbReference type="Proteomes" id="UP000027361"/>
    </source>
</evidence>
<dbReference type="PROSITE" id="PS00445">
    <property type="entry name" value="FGGY_KINASES_2"/>
    <property type="match status" value="1"/>
</dbReference>
<dbReference type="NCBIfam" id="TIGR01311">
    <property type="entry name" value="glycerol_kin"/>
    <property type="match status" value="1"/>
</dbReference>
<dbReference type="GO" id="GO:0004370">
    <property type="term" value="F:glycerol kinase activity"/>
    <property type="evidence" value="ECO:0007669"/>
    <property type="project" value="UniProtKB-EC"/>
</dbReference>
<dbReference type="GO" id="GO:0005524">
    <property type="term" value="F:ATP binding"/>
    <property type="evidence" value="ECO:0007669"/>
    <property type="project" value="UniProtKB-KW"/>
</dbReference>
<sequence>MTNCVASIDAGTTSVRCMIFDETAKVLASHQLEFAQYFIHPGWHEQDAHEIVEKCYQCIERAVADLGKLDGGKWNVKVIGITNQRETTVVWDKDTGLALTRAIAWPDTRTAHTVRELAKKSPKGTDAVKAETGLPLSTYFAAVKLRWMLDNLPEVKKAHDEGRLRFGTIDSWLLYNFTGATAGPDGGVHVTDSSNASRTMFMDLRKQTWDQALCDFFGVRIDVLPRIASSSEVYGQMRGGPLDGVAIGGILGDQMAALVGNKCFAAGEAKNTYGTGAFLLYNTGTHVVNSANGLLSTIAYKAGPNAPVHYALEGSIAVAGSAIKWVRDSLGLIKDASEIGPLAAQVEDAGGVYFVTAFSGLFCPYWDDSAAGTVVGLTSYTDRRHFCRATIEATCYQTEAILDAMAKDSGIHLKALQVDGGMTNSDEAMQIQADILGIAIERPEMRESTALGSAIMAGSAIGLFGWNVNEPHTLDKVNRAGKQRFEPRISAQKRRAGKKGWERAVQRSRGWNVNEDEDDGGKENASATGAARVGEKAAM</sequence>
<dbReference type="HOGENOM" id="CLU_009281_2_3_1"/>
<evidence type="ECO:0000313" key="14">
    <source>
        <dbReference type="EMBL" id="KDN41237.1"/>
    </source>
</evidence>
<protein>
    <recommendedName>
        <fullName evidence="3">glycerol kinase</fullName>
        <ecNumber evidence="3">2.7.1.30</ecNumber>
    </recommendedName>
    <alternativeName>
        <fullName evidence="9">ATP:glycerol 3-phosphotransferase</fullName>
    </alternativeName>
</protein>
<dbReference type="GO" id="GO:0006641">
    <property type="term" value="P:triglyceride metabolic process"/>
    <property type="evidence" value="ECO:0007669"/>
    <property type="project" value="TreeGrafter"/>
</dbReference>
<reference evidence="14 15" key="1">
    <citation type="submission" date="2014-05" db="EMBL/GenBank/DDBJ databases">
        <title>Draft genome sequence of a rare smut relative, Tilletiaria anomala UBC 951.</title>
        <authorList>
            <consortium name="DOE Joint Genome Institute"/>
            <person name="Toome M."/>
            <person name="Kuo A."/>
            <person name="Henrissat B."/>
            <person name="Lipzen A."/>
            <person name="Tritt A."/>
            <person name="Yoshinaga Y."/>
            <person name="Zane M."/>
            <person name="Barry K."/>
            <person name="Grigoriev I.V."/>
            <person name="Spatafora J.W."/>
            <person name="Aimea M.C."/>
        </authorList>
    </citation>
    <scope>NUCLEOTIDE SEQUENCE [LARGE SCALE GENOMIC DNA]</scope>
    <source>
        <strain evidence="14 15">UBC 951</strain>
    </source>
</reference>
<comment type="similarity">
    <text evidence="2 10">Belongs to the FGGY kinase family.</text>
</comment>
<dbReference type="FunFam" id="3.30.420.40:FF:000086">
    <property type="entry name" value="Glycerol kinase"/>
    <property type="match status" value="1"/>
</dbReference>
<dbReference type="GO" id="GO:0005739">
    <property type="term" value="C:mitochondrion"/>
    <property type="evidence" value="ECO:0007669"/>
    <property type="project" value="TreeGrafter"/>
</dbReference>
<evidence type="ECO:0000256" key="7">
    <source>
        <dbReference type="ARBA" id="ARBA00022798"/>
    </source>
</evidence>
<dbReference type="InterPro" id="IPR018483">
    <property type="entry name" value="Carb_kinase_FGGY_CS"/>
</dbReference>